<feature type="compositionally biased region" description="Low complexity" evidence="1">
    <location>
        <begin position="1"/>
        <end position="14"/>
    </location>
</feature>
<feature type="compositionally biased region" description="Low complexity" evidence="1">
    <location>
        <begin position="120"/>
        <end position="133"/>
    </location>
</feature>
<gene>
    <name evidence="2" type="ORF">BHS09_14115</name>
</gene>
<evidence type="ECO:0008006" key="4">
    <source>
        <dbReference type="Google" id="ProtNLM"/>
    </source>
</evidence>
<name>A0AAE6FZT3_MYXXA</name>
<organism evidence="2 3">
    <name type="scientific">Myxococcus xanthus</name>
    <dbReference type="NCBI Taxonomy" id="34"/>
    <lineage>
        <taxon>Bacteria</taxon>
        <taxon>Pseudomonadati</taxon>
        <taxon>Myxococcota</taxon>
        <taxon>Myxococcia</taxon>
        <taxon>Myxococcales</taxon>
        <taxon>Cystobacterineae</taxon>
        <taxon>Myxococcaceae</taxon>
        <taxon>Myxococcus</taxon>
    </lineage>
</organism>
<feature type="compositionally biased region" description="Low complexity" evidence="1">
    <location>
        <begin position="247"/>
        <end position="261"/>
    </location>
</feature>
<dbReference type="AlphaFoldDB" id="A0AAE6FZT3"/>
<feature type="region of interest" description="Disordered" evidence="1">
    <location>
        <begin position="321"/>
        <end position="345"/>
    </location>
</feature>
<dbReference type="Proteomes" id="UP000320179">
    <property type="component" value="Chromosome"/>
</dbReference>
<accession>A0AAE6FZT3</accession>
<evidence type="ECO:0000313" key="3">
    <source>
        <dbReference type="Proteomes" id="UP000320179"/>
    </source>
</evidence>
<feature type="compositionally biased region" description="Polar residues" evidence="1">
    <location>
        <begin position="216"/>
        <end position="235"/>
    </location>
</feature>
<feature type="region of interest" description="Disordered" evidence="1">
    <location>
        <begin position="1"/>
        <end position="29"/>
    </location>
</feature>
<protein>
    <recommendedName>
        <fullName evidence="4">General secretion pathway protein GspE</fullName>
    </recommendedName>
</protein>
<evidence type="ECO:0000313" key="2">
    <source>
        <dbReference type="EMBL" id="QDE68024.1"/>
    </source>
</evidence>
<dbReference type="EMBL" id="CP017174">
    <property type="protein sequence ID" value="QDE68024.1"/>
    <property type="molecule type" value="Genomic_DNA"/>
</dbReference>
<proteinExistence type="predicted"/>
<evidence type="ECO:0000256" key="1">
    <source>
        <dbReference type="SAM" id="MobiDB-lite"/>
    </source>
</evidence>
<feature type="region of interest" description="Disordered" evidence="1">
    <location>
        <begin position="93"/>
        <end position="289"/>
    </location>
</feature>
<reference evidence="2 3" key="1">
    <citation type="journal article" date="2019" name="Science">
        <title>Social genes are selection hotspots in kin groups of a soil microbe.</title>
        <authorList>
            <person name="Wielgoss S."/>
            <person name="Wolfensberger R."/>
            <person name="Sun L."/>
            <person name="Fiegna F."/>
            <person name="Velicer G.J."/>
        </authorList>
    </citation>
    <scope>NUCLEOTIDE SEQUENCE [LARGE SCALE GENOMIC DNA]</scope>
    <source>
        <strain evidence="2 3">MC3.5.9c15</strain>
    </source>
</reference>
<sequence>MSTVVSASSDDVAAPELIGGVPQGDSLTDARSNEVALTVSERVATPDGTAATATVEIGAVPSSVESPSGERIVSDPEVAQALAASAYETALPSPASSAASQDAEVPAQAGQPAPVDSVAHTQSSDTSQSVTDHVSADSIPEPEGTEQPPSVEALPEASQAHSGPALAGEPAEAVSLLASTTPAEAQRPAEPIIVADAVGHSTAQSAATETLAGTEPSETAPANSELTSDSSSPATQEPVAVSPSAETTLTATVDAPTAVTPSDAPDGFSEAAAATTETEPTPSIESVPAAMPSTGERAALPFGEVTQPFGLKLDLAAIASESDPTAEDASTGKHADTPTQDTPAPRKARGFVVAEHGELLTTPVAPAAILDATEPAVHGGTPAPFVETPEFTTPPVAPTPRVPIELDDLSGASDEPMQLASTWEFVGWQGGDDSGPIGHVPETTWADRGVDLDGPAISPAATEVPLASAWDFIQQPWQPTAAEPSEVITTLLSAAASAATEVPVGGPSVTAEHVLSALDVVSTQGTLGRVVLAYCAGRYQRAFLLGESLGLARVGHAWGPGSESAAVAGLKVDLEAPSLLHTAMTSVGASVFDAPACPQDEAIFAALGGEGASHLAVIAIRSRGQAVAFIVADHGAEPIAAPALDELTLIAQRASEVFSRLPTRSA</sequence>
<feature type="compositionally biased region" description="Low complexity" evidence="1">
    <location>
        <begin position="270"/>
        <end position="282"/>
    </location>
</feature>